<proteinExistence type="predicted"/>
<organism evidence="1 2">
    <name type="scientific">Branchiostoma lanceolatum</name>
    <name type="common">Common lancelet</name>
    <name type="synonym">Amphioxus lanceolatum</name>
    <dbReference type="NCBI Taxonomy" id="7740"/>
    <lineage>
        <taxon>Eukaryota</taxon>
        <taxon>Metazoa</taxon>
        <taxon>Chordata</taxon>
        <taxon>Cephalochordata</taxon>
        <taxon>Leptocardii</taxon>
        <taxon>Amphioxiformes</taxon>
        <taxon>Branchiostomatidae</taxon>
        <taxon>Branchiostoma</taxon>
    </lineage>
</organism>
<keyword evidence="2" id="KW-1185">Reference proteome</keyword>
<evidence type="ECO:0000313" key="2">
    <source>
        <dbReference type="Proteomes" id="UP000838412"/>
    </source>
</evidence>
<evidence type="ECO:0000313" key="1">
    <source>
        <dbReference type="EMBL" id="CAH1251966.1"/>
    </source>
</evidence>
<gene>
    <name evidence="1" type="primary">Hypp9194</name>
    <name evidence="1" type="ORF">BLAG_LOCUS12177</name>
</gene>
<accession>A0A8J9ZE28</accession>
<dbReference type="AlphaFoldDB" id="A0A8J9ZE28"/>
<dbReference type="EMBL" id="OV696704">
    <property type="protein sequence ID" value="CAH1251966.1"/>
    <property type="molecule type" value="Genomic_DNA"/>
</dbReference>
<sequence length="138" mass="15616">MQHQRPLNLRTSSVNERYHDNRLLHWPVATYRAQATGGRIGTSLLKHKCVAGFKVKQRTVSTDTTMRLTGRVLAQVVRDGKLNTYVKQSKLWRPGEVWPVVAMVTVGTALCGFIYRTKSYVGQQGRRASFLTFDHAGK</sequence>
<reference evidence="1" key="1">
    <citation type="submission" date="2022-01" db="EMBL/GenBank/DDBJ databases">
        <authorList>
            <person name="Braso-Vives M."/>
        </authorList>
    </citation>
    <scope>NUCLEOTIDE SEQUENCE</scope>
</reference>
<protein>
    <submittedName>
        <fullName evidence="1">Hypp9194 protein</fullName>
    </submittedName>
</protein>
<dbReference type="Proteomes" id="UP000838412">
    <property type="component" value="Chromosome 19"/>
</dbReference>
<name>A0A8J9ZE28_BRALA</name>